<evidence type="ECO:0000313" key="2">
    <source>
        <dbReference type="Proteomes" id="UP001183615"/>
    </source>
</evidence>
<dbReference type="InterPro" id="IPR036365">
    <property type="entry name" value="PGBD-like_sf"/>
</dbReference>
<evidence type="ECO:0000313" key="1">
    <source>
        <dbReference type="EMBL" id="MDT0442328.1"/>
    </source>
</evidence>
<dbReference type="EMBL" id="JAVREV010000003">
    <property type="protein sequence ID" value="MDT0442328.1"/>
    <property type="molecule type" value="Genomic_DNA"/>
</dbReference>
<gene>
    <name evidence="1" type="ORF">RM779_06920</name>
</gene>
<reference evidence="2" key="1">
    <citation type="submission" date="2023-07" db="EMBL/GenBank/DDBJ databases">
        <title>30 novel species of actinomycetes from the DSMZ collection.</title>
        <authorList>
            <person name="Nouioui I."/>
        </authorList>
    </citation>
    <scope>NUCLEOTIDE SEQUENCE [LARGE SCALE GENOMIC DNA]</scope>
    <source>
        <strain evidence="2">DSM 41886</strain>
    </source>
</reference>
<protein>
    <submittedName>
        <fullName evidence="1">Peptidoglycan-binding domain-containing protein</fullName>
    </submittedName>
</protein>
<comment type="caution">
    <text evidence="1">The sequence shown here is derived from an EMBL/GenBank/DDBJ whole genome shotgun (WGS) entry which is preliminary data.</text>
</comment>
<accession>A0ABU2RZY8</accession>
<organism evidence="1 2">
    <name type="scientific">Streptomyces johnsoniae</name>
    <dbReference type="NCBI Taxonomy" id="3075532"/>
    <lineage>
        <taxon>Bacteria</taxon>
        <taxon>Bacillati</taxon>
        <taxon>Actinomycetota</taxon>
        <taxon>Actinomycetes</taxon>
        <taxon>Kitasatosporales</taxon>
        <taxon>Streptomycetaceae</taxon>
        <taxon>Streptomyces</taxon>
    </lineage>
</organism>
<proteinExistence type="predicted"/>
<sequence length="79" mass="8861">MTADWMPRDQILVPVTEAEHEAVRIAQRALDMEPTGIPDETLTTRLAGIQRLFRLPVSGVLDRDTAALLDRLRPPGTRE</sequence>
<dbReference type="SUPFAM" id="SSF47090">
    <property type="entry name" value="PGBD-like"/>
    <property type="match status" value="1"/>
</dbReference>
<dbReference type="RefSeq" id="WP_311616764.1">
    <property type="nucleotide sequence ID" value="NZ_JAVREV010000003.1"/>
</dbReference>
<keyword evidence="2" id="KW-1185">Reference proteome</keyword>
<name>A0ABU2RZY8_9ACTN</name>
<dbReference type="Proteomes" id="UP001183615">
    <property type="component" value="Unassembled WGS sequence"/>
</dbReference>